<dbReference type="OrthoDB" id="5841748at2759"/>
<protein>
    <recommendedName>
        <fullName evidence="3">Transferrin receptor-like dimerisation domain-containing protein</fullName>
    </recommendedName>
</protein>
<keyword evidence="2" id="KW-0812">Transmembrane</keyword>
<dbReference type="EMBL" id="CAJNOJ010000109">
    <property type="protein sequence ID" value="CAF1129398.1"/>
    <property type="molecule type" value="Genomic_DNA"/>
</dbReference>
<accession>A0A814R6P3</accession>
<feature type="compositionally biased region" description="Basic and acidic residues" evidence="1">
    <location>
        <begin position="537"/>
        <end position="553"/>
    </location>
</feature>
<keyword evidence="2" id="KW-1133">Transmembrane helix</keyword>
<sequence>MHQLGHQEKAALLLAADDDDDDVDEQTHHDVTTSSSTHINDRFPVVTKRPRTYHRHQSVAPQPILCFFFILAAFLLGSASTVVIMLYRMSQEAERTRLTTPDINPQRFNVDLSIQTKLSESLTTSNFVNMSSVDSEDNAANKLFETWQSLSPSLDRVNKFSYDVMLSKYVESSAWNGIQLLDGQNNTELLKIDRLSTNELISFSSLVKSGTVDGKFVYYVNYGRQEDFAHLFRSGIWASQRAQSIIFMRRRSSVISQTEQIYQAIYHGFGGLVLFDDNVNQLPAASNGRNTFYNEWRQQFETKSGDDFLYNRLKNTDHSICVLTLSYDDVQRIFGSLQPDSNQWSTPPLEWHNQSTLMKIGGPLTTIKLRLVVNVEQVKVELPVVMSSIRGSIDPEHFVMIGHQLNSAQQNHIVNQIVQTYVNQMKSGWKPKRSILFCGWSGLSYDRYTVRRWISENSLLIDRHMIAYLDLGNNITGNSILNLHGSPLLEQIAFRAANYVISPLEHNQTCHQRSMTTTMANEENHHHDHSRRRRRRQDGDDHGHEHEMKRKQVEEEKCERYKLLDEWIKANRNRSLGIVQSIDVESSASIFFLEYGIPSIVIEMTNEKGLSSDTFYVRHERPLFSSENIQPEVFVAYTQFIIEFIRQLVDEPLISFNLTNYADQLDKLVPEFVEHHKRGYESVAYHVGESKEFTNILNELIKSIRQVQLHIDQTSKTDYFLLQLLNEQLIEFERLFISKDQLYGMNSEKKIFKHVLFGPVIGLTNTIVPFPLLSNILYGLPGDPPTELCDASRFYWLKLKDHILLVNRTINGFDGLLTKSK</sequence>
<name>A0A814R6P3_ADIRI</name>
<dbReference type="Gene3D" id="3.50.30.30">
    <property type="match status" value="1"/>
</dbReference>
<proteinExistence type="predicted"/>
<organism evidence="4 5">
    <name type="scientific">Adineta ricciae</name>
    <name type="common">Rotifer</name>
    <dbReference type="NCBI Taxonomy" id="249248"/>
    <lineage>
        <taxon>Eukaryota</taxon>
        <taxon>Metazoa</taxon>
        <taxon>Spiralia</taxon>
        <taxon>Gnathifera</taxon>
        <taxon>Rotifera</taxon>
        <taxon>Eurotatoria</taxon>
        <taxon>Bdelloidea</taxon>
        <taxon>Adinetida</taxon>
        <taxon>Adinetidae</taxon>
        <taxon>Adineta</taxon>
    </lineage>
</organism>
<dbReference type="Proteomes" id="UP000663852">
    <property type="component" value="Unassembled WGS sequence"/>
</dbReference>
<dbReference type="InterPro" id="IPR036757">
    <property type="entry name" value="TFR-like_dimer_dom_sf"/>
</dbReference>
<feature type="compositionally biased region" description="Basic residues" evidence="1">
    <location>
        <begin position="527"/>
        <end position="536"/>
    </location>
</feature>
<dbReference type="GO" id="GO:0004180">
    <property type="term" value="F:carboxypeptidase activity"/>
    <property type="evidence" value="ECO:0007669"/>
    <property type="project" value="TreeGrafter"/>
</dbReference>
<evidence type="ECO:0000256" key="2">
    <source>
        <dbReference type="SAM" id="Phobius"/>
    </source>
</evidence>
<evidence type="ECO:0000256" key="1">
    <source>
        <dbReference type="SAM" id="MobiDB-lite"/>
    </source>
</evidence>
<dbReference type="SUPFAM" id="SSF52025">
    <property type="entry name" value="PA domain"/>
    <property type="match status" value="1"/>
</dbReference>
<feature type="region of interest" description="Disordered" evidence="1">
    <location>
        <begin position="520"/>
        <end position="553"/>
    </location>
</feature>
<evidence type="ECO:0000313" key="4">
    <source>
        <dbReference type="EMBL" id="CAF1129398.1"/>
    </source>
</evidence>
<evidence type="ECO:0000259" key="3">
    <source>
        <dbReference type="Pfam" id="PF04253"/>
    </source>
</evidence>
<comment type="caution">
    <text evidence="4">The sequence shown here is derived from an EMBL/GenBank/DDBJ whole genome shotgun (WGS) entry which is preliminary data.</text>
</comment>
<dbReference type="InterPro" id="IPR007365">
    <property type="entry name" value="TFR-like_dimer_dom"/>
</dbReference>
<dbReference type="Gene3D" id="1.20.930.40">
    <property type="entry name" value="Transferrin receptor-like, dimerisation domain"/>
    <property type="match status" value="1"/>
</dbReference>
<gene>
    <name evidence="4" type="ORF">EDS130_LOCUS21493</name>
</gene>
<keyword evidence="2" id="KW-0472">Membrane</keyword>
<dbReference type="PANTHER" id="PTHR10404:SF46">
    <property type="entry name" value="VACUOLAR PROTEIN SORTING-ASSOCIATED PROTEIN 70"/>
    <property type="match status" value="1"/>
</dbReference>
<dbReference type="PANTHER" id="PTHR10404">
    <property type="entry name" value="N-ACETYLATED-ALPHA-LINKED ACIDIC DIPEPTIDASE"/>
    <property type="match status" value="1"/>
</dbReference>
<dbReference type="SUPFAM" id="SSF47672">
    <property type="entry name" value="Transferrin receptor-like dimerisation domain"/>
    <property type="match status" value="1"/>
</dbReference>
<feature type="domain" description="Transferrin receptor-like dimerisation" evidence="3">
    <location>
        <begin position="691"/>
        <end position="775"/>
    </location>
</feature>
<dbReference type="Pfam" id="PF04253">
    <property type="entry name" value="TFR_dimer"/>
    <property type="match status" value="1"/>
</dbReference>
<dbReference type="InterPro" id="IPR046450">
    <property type="entry name" value="PA_dom_sf"/>
</dbReference>
<dbReference type="SUPFAM" id="SSF53187">
    <property type="entry name" value="Zn-dependent exopeptidases"/>
    <property type="match status" value="1"/>
</dbReference>
<dbReference type="InterPro" id="IPR039373">
    <property type="entry name" value="Peptidase_M28B"/>
</dbReference>
<feature type="transmembrane region" description="Helical" evidence="2">
    <location>
        <begin position="64"/>
        <end position="87"/>
    </location>
</feature>
<dbReference type="Gene3D" id="3.40.630.10">
    <property type="entry name" value="Zn peptidases"/>
    <property type="match status" value="1"/>
</dbReference>
<evidence type="ECO:0000313" key="5">
    <source>
        <dbReference type="Proteomes" id="UP000663852"/>
    </source>
</evidence>
<dbReference type="AlphaFoldDB" id="A0A814R6P3"/>
<reference evidence="4" key="1">
    <citation type="submission" date="2021-02" db="EMBL/GenBank/DDBJ databases">
        <authorList>
            <person name="Nowell W R."/>
        </authorList>
    </citation>
    <scope>NUCLEOTIDE SEQUENCE</scope>
</reference>
<feature type="region of interest" description="Disordered" evidence="1">
    <location>
        <begin position="17"/>
        <end position="37"/>
    </location>
</feature>